<dbReference type="GeneID" id="9951791"/>
<reference evidence="2" key="1">
    <citation type="submission" date="2012-04" db="EMBL/GenBank/DDBJ databases">
        <title>The Genome Sequence of Loa loa.</title>
        <authorList>
            <consortium name="The Broad Institute Genome Sequencing Platform"/>
            <consortium name="Broad Institute Genome Sequencing Center for Infectious Disease"/>
            <person name="Nutman T.B."/>
            <person name="Fink D.L."/>
            <person name="Russ C."/>
            <person name="Young S."/>
            <person name="Zeng Q."/>
            <person name="Gargeya S."/>
            <person name="Alvarado L."/>
            <person name="Berlin A."/>
            <person name="Chapman S.B."/>
            <person name="Chen Z."/>
            <person name="Freedman E."/>
            <person name="Gellesch M."/>
            <person name="Goldberg J."/>
            <person name="Griggs A."/>
            <person name="Gujja S."/>
            <person name="Heilman E.R."/>
            <person name="Heiman D."/>
            <person name="Howarth C."/>
            <person name="Mehta T."/>
            <person name="Neiman D."/>
            <person name="Pearson M."/>
            <person name="Roberts A."/>
            <person name="Saif S."/>
            <person name="Shea T."/>
            <person name="Shenoy N."/>
            <person name="Sisk P."/>
            <person name="Stolte C."/>
            <person name="Sykes S."/>
            <person name="White J."/>
            <person name="Yandava C."/>
            <person name="Haas B."/>
            <person name="Henn M.R."/>
            <person name="Nusbaum C."/>
            <person name="Birren B."/>
        </authorList>
    </citation>
    <scope>NUCLEOTIDE SEQUENCE [LARGE SCALE GENOMIC DNA]</scope>
</reference>
<evidence type="ECO:0000313" key="2">
    <source>
        <dbReference type="EMBL" id="EFO14213.1"/>
    </source>
</evidence>
<sequence length="106" mass="11900">MCLSFIGQFIFSILMVITLALTTLSMFLPGLKELQEVAANVSKDLKHFKIPKEFISLESLCRIASSDNAAFNNETNSADFCKQWFNVTIRRLGKDSGDIDVLISDY</sequence>
<dbReference type="InParanoid" id="A0A1S0TIX3"/>
<dbReference type="KEGG" id="loa:LOAG_14311"/>
<evidence type="ECO:0000256" key="1">
    <source>
        <dbReference type="SAM" id="Phobius"/>
    </source>
</evidence>
<dbReference type="AlphaFoldDB" id="A0A1S0TIX3"/>
<feature type="transmembrane region" description="Helical" evidence="1">
    <location>
        <begin position="6"/>
        <end position="28"/>
    </location>
</feature>
<protein>
    <submittedName>
        <fullName evidence="2">Uncharacterized protein</fullName>
    </submittedName>
</protein>
<dbReference type="CTD" id="9951791"/>
<keyword evidence="1" id="KW-1133">Transmembrane helix</keyword>
<organism evidence="2">
    <name type="scientific">Loa loa</name>
    <name type="common">Eye worm</name>
    <name type="synonym">Filaria loa</name>
    <dbReference type="NCBI Taxonomy" id="7209"/>
    <lineage>
        <taxon>Eukaryota</taxon>
        <taxon>Metazoa</taxon>
        <taxon>Ecdysozoa</taxon>
        <taxon>Nematoda</taxon>
        <taxon>Chromadorea</taxon>
        <taxon>Rhabditida</taxon>
        <taxon>Spirurina</taxon>
        <taxon>Spiruromorpha</taxon>
        <taxon>Filarioidea</taxon>
        <taxon>Onchocercidae</taxon>
        <taxon>Loa</taxon>
    </lineage>
</organism>
<name>A0A1S0TIX3_LOALO</name>
<dbReference type="OMA" id="SADFCKQ"/>
<dbReference type="OrthoDB" id="5823731at2759"/>
<keyword evidence="1" id="KW-0812">Transmembrane</keyword>
<proteinExistence type="predicted"/>
<accession>A0A1S0TIX3</accession>
<gene>
    <name evidence="2" type="ORF">LOAG_14311</name>
</gene>
<dbReference type="EMBL" id="JH712773">
    <property type="protein sequence ID" value="EFO14213.1"/>
    <property type="molecule type" value="Genomic_DNA"/>
</dbReference>
<dbReference type="RefSeq" id="XP_003149856.1">
    <property type="nucleotide sequence ID" value="XM_003149808.1"/>
</dbReference>
<keyword evidence="1" id="KW-0472">Membrane</keyword>